<accession>A0AAD8K2T1</accession>
<gene>
    <name evidence="1" type="ORF">QVD17_30037</name>
</gene>
<dbReference type="EMBL" id="JAUHHV010000008">
    <property type="protein sequence ID" value="KAK1414293.1"/>
    <property type="molecule type" value="Genomic_DNA"/>
</dbReference>
<proteinExistence type="predicted"/>
<evidence type="ECO:0000313" key="1">
    <source>
        <dbReference type="EMBL" id="KAK1414293.1"/>
    </source>
</evidence>
<reference evidence="1" key="1">
    <citation type="journal article" date="2023" name="bioRxiv">
        <title>Improved chromosome-level genome assembly for marigold (Tagetes erecta).</title>
        <authorList>
            <person name="Jiang F."/>
            <person name="Yuan L."/>
            <person name="Wang S."/>
            <person name="Wang H."/>
            <person name="Xu D."/>
            <person name="Wang A."/>
            <person name="Fan W."/>
        </authorList>
    </citation>
    <scope>NUCLEOTIDE SEQUENCE</scope>
    <source>
        <strain evidence="1">WSJ</strain>
        <tissue evidence="1">Leaf</tissue>
    </source>
</reference>
<name>A0AAD8K2T1_TARER</name>
<sequence>MSGIPTRAPMKCHVLDATIHEVKRCSVVSGQGASKLPYTRVQRITPLYSHKHFISFSFFLLYNIHWVEKEQFPSPIQINRR</sequence>
<comment type="caution">
    <text evidence="1">The sequence shown here is derived from an EMBL/GenBank/DDBJ whole genome shotgun (WGS) entry which is preliminary data.</text>
</comment>
<dbReference type="AlphaFoldDB" id="A0AAD8K2T1"/>
<evidence type="ECO:0000313" key="2">
    <source>
        <dbReference type="Proteomes" id="UP001229421"/>
    </source>
</evidence>
<organism evidence="1 2">
    <name type="scientific">Tagetes erecta</name>
    <name type="common">African marigold</name>
    <dbReference type="NCBI Taxonomy" id="13708"/>
    <lineage>
        <taxon>Eukaryota</taxon>
        <taxon>Viridiplantae</taxon>
        <taxon>Streptophyta</taxon>
        <taxon>Embryophyta</taxon>
        <taxon>Tracheophyta</taxon>
        <taxon>Spermatophyta</taxon>
        <taxon>Magnoliopsida</taxon>
        <taxon>eudicotyledons</taxon>
        <taxon>Gunneridae</taxon>
        <taxon>Pentapetalae</taxon>
        <taxon>asterids</taxon>
        <taxon>campanulids</taxon>
        <taxon>Asterales</taxon>
        <taxon>Asteraceae</taxon>
        <taxon>Asteroideae</taxon>
        <taxon>Heliantheae alliance</taxon>
        <taxon>Tageteae</taxon>
        <taxon>Tagetes</taxon>
    </lineage>
</organism>
<dbReference type="Proteomes" id="UP001229421">
    <property type="component" value="Unassembled WGS sequence"/>
</dbReference>
<protein>
    <submittedName>
        <fullName evidence="1">Uncharacterized protein</fullName>
    </submittedName>
</protein>
<keyword evidence="2" id="KW-1185">Reference proteome</keyword>